<feature type="domain" description="CusB-like beta-barrel" evidence="2">
    <location>
        <begin position="229"/>
        <end position="303"/>
    </location>
</feature>
<dbReference type="Gene3D" id="2.40.420.20">
    <property type="match status" value="1"/>
</dbReference>
<evidence type="ECO:0000259" key="2">
    <source>
        <dbReference type="Pfam" id="PF25954"/>
    </source>
</evidence>
<accession>A0A3B0ZMW3</accession>
<name>A0A3B0ZMW3_9ZZZZ</name>
<evidence type="ECO:0000259" key="3">
    <source>
        <dbReference type="Pfam" id="PF25973"/>
    </source>
</evidence>
<dbReference type="PANTHER" id="PTHR30469">
    <property type="entry name" value="MULTIDRUG RESISTANCE PROTEIN MDTA"/>
    <property type="match status" value="1"/>
</dbReference>
<proteinExistence type="predicted"/>
<dbReference type="GO" id="GO:0015562">
    <property type="term" value="F:efflux transmembrane transporter activity"/>
    <property type="evidence" value="ECO:0007669"/>
    <property type="project" value="TreeGrafter"/>
</dbReference>
<dbReference type="InterPro" id="IPR058792">
    <property type="entry name" value="Beta-barrel_RND_2"/>
</dbReference>
<reference evidence="4" key="1">
    <citation type="submission" date="2018-06" db="EMBL/GenBank/DDBJ databases">
        <authorList>
            <person name="Zhirakovskaya E."/>
        </authorList>
    </citation>
    <scope>NUCLEOTIDE SEQUENCE</scope>
</reference>
<feature type="transmembrane region" description="Helical" evidence="1">
    <location>
        <begin position="7"/>
        <end position="25"/>
    </location>
</feature>
<dbReference type="InterPro" id="IPR006143">
    <property type="entry name" value="RND_pump_MFP"/>
</dbReference>
<keyword evidence="1" id="KW-0472">Membrane</keyword>
<dbReference type="Gene3D" id="2.40.50.100">
    <property type="match status" value="1"/>
</dbReference>
<dbReference type="GO" id="GO:1990281">
    <property type="term" value="C:efflux pump complex"/>
    <property type="evidence" value="ECO:0007669"/>
    <property type="project" value="TreeGrafter"/>
</dbReference>
<dbReference type="Pfam" id="PF25973">
    <property type="entry name" value="BSH_CzcB"/>
    <property type="match status" value="1"/>
</dbReference>
<keyword evidence="1" id="KW-1133">Transmembrane helix</keyword>
<feature type="domain" description="CzcB-like barrel-sandwich hybrid" evidence="3">
    <location>
        <begin position="62"/>
        <end position="205"/>
    </location>
</feature>
<keyword evidence="1" id="KW-0812">Transmembrane</keyword>
<evidence type="ECO:0000313" key="4">
    <source>
        <dbReference type="EMBL" id="VAW93021.1"/>
    </source>
</evidence>
<evidence type="ECO:0000256" key="1">
    <source>
        <dbReference type="SAM" id="Phobius"/>
    </source>
</evidence>
<dbReference type="AlphaFoldDB" id="A0A3B0ZMW3"/>
<sequence>MFKHHRILIIISISVIVFVLFLGWLKRPKPVDVIIASVEQGDVQRTVTNTRAGTLKACRRAGLSPAMGGQIARLPVREGDKVTKGEVLLEIWNDDLVAQVALAKSEILSNQSRIKEACVIAKVAKREAGRLTKLQKKGLAADDRVEQIVGEAQAKQAACQAAKSLTEVSRSRLAVAKAALERTQLKAPFDGTVAEITGELGEFVTPSPVGVLTLPAVDIIDNSCLYVLAPIDEVDAPEIKTGMSARISLDAYTKKFFKGKVRRIAPYILDREKQARTVDIEVNFILDKSALNMLPGYSADVEIILNSHSNVIRIPTESLLEGQKVFVYDADDQIIYEKEVRVGLSNWKYTEILNGLKKGEQVVTSIDRDGVIDGALVRVKSE</sequence>
<dbReference type="Gene3D" id="2.40.30.170">
    <property type="match status" value="1"/>
</dbReference>
<protein>
    <submittedName>
        <fullName evidence="4">Probable Co/Zn/Cd efflux system membrane fusion protein</fullName>
    </submittedName>
</protein>
<dbReference type="SUPFAM" id="SSF111369">
    <property type="entry name" value="HlyD-like secretion proteins"/>
    <property type="match status" value="1"/>
</dbReference>
<dbReference type="InterPro" id="IPR058647">
    <property type="entry name" value="BSH_CzcB-like"/>
</dbReference>
<organism evidence="4">
    <name type="scientific">hydrothermal vent metagenome</name>
    <dbReference type="NCBI Taxonomy" id="652676"/>
    <lineage>
        <taxon>unclassified sequences</taxon>
        <taxon>metagenomes</taxon>
        <taxon>ecological metagenomes</taxon>
    </lineage>
</organism>
<dbReference type="Pfam" id="PF25954">
    <property type="entry name" value="Beta-barrel_RND_2"/>
    <property type="match status" value="1"/>
</dbReference>
<dbReference type="EMBL" id="UOFT01000029">
    <property type="protein sequence ID" value="VAW93021.1"/>
    <property type="molecule type" value="Genomic_DNA"/>
</dbReference>
<gene>
    <name evidence="4" type="ORF">MNBD_GAMMA23-829</name>
</gene>
<dbReference type="NCBIfam" id="TIGR01730">
    <property type="entry name" value="RND_mfp"/>
    <property type="match status" value="1"/>
</dbReference>